<comment type="similarity">
    <text evidence="1">Belongs to the small GTPase superfamily. Ras family. KappaB-Ras subfamily.</text>
</comment>
<dbReference type="OrthoDB" id="10002389at2759"/>
<sequence>MVRYYPNSKLEVSRDDMIVMNYYRLSTSIITWLTLGQIFIVYYSESIDVHSFYLPEFFSNVVNGEPYTTIEDIYDIILESDRGIKERISLFDTGGLDDETSSVPNYYLATADAAIFVFSLDSIASFELAKRLKTETAKIRGNDMPMLIVGTKSDLSHQRQVSKSSINSSSRDCKVKIFEIIYDEKDSLKVPFTWLVSRLAGYDILNYADN</sequence>
<dbReference type="GO" id="GO:0003924">
    <property type="term" value="F:GTPase activity"/>
    <property type="evidence" value="ECO:0007669"/>
    <property type="project" value="InterPro"/>
</dbReference>
<dbReference type="GeneID" id="6751595"/>
<keyword evidence="2" id="KW-0547">Nucleotide-binding</keyword>
<dbReference type="GO" id="GO:0005525">
    <property type="term" value="F:GTP binding"/>
    <property type="evidence" value="ECO:0007669"/>
    <property type="project" value="UniProtKB-KW"/>
</dbReference>
<evidence type="ECO:0000256" key="2">
    <source>
        <dbReference type="ARBA" id="ARBA00022741"/>
    </source>
</evidence>
<dbReference type="InterPro" id="IPR027417">
    <property type="entry name" value="P-loop_NTPase"/>
</dbReference>
<evidence type="ECO:0000256" key="1">
    <source>
        <dbReference type="ARBA" id="ARBA00008094"/>
    </source>
</evidence>
<gene>
    <name evidence="5" type="ORF">TRIADDRAFT_54305</name>
</gene>
<dbReference type="GO" id="GO:0032484">
    <property type="term" value="P:Ral protein signal transduction"/>
    <property type="evidence" value="ECO:0000318"/>
    <property type="project" value="GO_Central"/>
</dbReference>
<dbReference type="PANTHER" id="PTHR46152:SF3">
    <property type="entry name" value="NF-KAPPA-B INHIBITOR-INTERACTING RAS-LIKE PROTEIN"/>
    <property type="match status" value="1"/>
</dbReference>
<dbReference type="InParanoid" id="B3RRN5"/>
<dbReference type="PANTHER" id="PTHR46152">
    <property type="entry name" value="NF-KAPPA-B INHIBITOR-INTERACTING RAS-LIKE PROTEIN"/>
    <property type="match status" value="1"/>
</dbReference>
<dbReference type="PROSITE" id="PS51419">
    <property type="entry name" value="RAB"/>
    <property type="match status" value="1"/>
</dbReference>
<keyword evidence="3" id="KW-0342">GTP-binding</keyword>
<dbReference type="KEGG" id="tad:TRIADDRAFT_54305"/>
<dbReference type="HOGENOM" id="CLU_1311582_0_0_1"/>
<dbReference type="AlphaFoldDB" id="B3RRN5"/>
<evidence type="ECO:0008006" key="7">
    <source>
        <dbReference type="Google" id="ProtNLM"/>
    </source>
</evidence>
<dbReference type="SUPFAM" id="SSF52540">
    <property type="entry name" value="P-loop containing nucleoside triphosphate hydrolases"/>
    <property type="match status" value="1"/>
</dbReference>
<accession>B3RRN5</accession>
<keyword evidence="4" id="KW-0472">Membrane</keyword>
<dbReference type="EMBL" id="DS985243">
    <property type="protein sequence ID" value="EDV26899.1"/>
    <property type="molecule type" value="Genomic_DNA"/>
</dbReference>
<reference evidence="5 6" key="1">
    <citation type="journal article" date="2008" name="Nature">
        <title>The Trichoplax genome and the nature of placozoans.</title>
        <authorList>
            <person name="Srivastava M."/>
            <person name="Begovic E."/>
            <person name="Chapman J."/>
            <person name="Putnam N.H."/>
            <person name="Hellsten U."/>
            <person name="Kawashima T."/>
            <person name="Kuo A."/>
            <person name="Mitros T."/>
            <person name="Salamov A."/>
            <person name="Carpenter M.L."/>
            <person name="Signorovitch A.Y."/>
            <person name="Moreno M.A."/>
            <person name="Kamm K."/>
            <person name="Grimwood J."/>
            <person name="Schmutz J."/>
            <person name="Shapiro H."/>
            <person name="Grigoriev I.V."/>
            <person name="Buss L.W."/>
            <person name="Schierwater B."/>
            <person name="Dellaporta S.L."/>
            <person name="Rokhsar D.S."/>
        </authorList>
    </citation>
    <scope>NUCLEOTIDE SEQUENCE [LARGE SCALE GENOMIC DNA]</scope>
    <source>
        <strain evidence="5 6">Grell-BS-1999</strain>
    </source>
</reference>
<dbReference type="eggNOG" id="KOG3883">
    <property type="taxonomic scope" value="Eukaryota"/>
</dbReference>
<evidence type="ECO:0000256" key="4">
    <source>
        <dbReference type="SAM" id="Phobius"/>
    </source>
</evidence>
<protein>
    <recommendedName>
        <fullName evidence="7">Small monomeric GTPase</fullName>
    </recommendedName>
</protein>
<keyword evidence="4" id="KW-0812">Transmembrane</keyword>
<organism evidence="5 6">
    <name type="scientific">Trichoplax adhaerens</name>
    <name type="common">Trichoplax reptans</name>
    <dbReference type="NCBI Taxonomy" id="10228"/>
    <lineage>
        <taxon>Eukaryota</taxon>
        <taxon>Metazoa</taxon>
        <taxon>Placozoa</taxon>
        <taxon>Uniplacotomia</taxon>
        <taxon>Trichoplacea</taxon>
        <taxon>Trichoplacidae</taxon>
        <taxon>Trichoplax</taxon>
    </lineage>
</organism>
<dbReference type="SMART" id="SM00173">
    <property type="entry name" value="RAS"/>
    <property type="match status" value="1"/>
</dbReference>
<dbReference type="InterPro" id="IPR042227">
    <property type="entry name" value="KBRS"/>
</dbReference>
<dbReference type="GO" id="GO:0032794">
    <property type="term" value="F:GTPase activating protein binding"/>
    <property type="evidence" value="ECO:0000318"/>
    <property type="project" value="GO_Central"/>
</dbReference>
<dbReference type="PhylomeDB" id="B3RRN5"/>
<dbReference type="Pfam" id="PF00071">
    <property type="entry name" value="Ras"/>
    <property type="match status" value="1"/>
</dbReference>
<dbReference type="Proteomes" id="UP000009022">
    <property type="component" value="Unassembled WGS sequence"/>
</dbReference>
<dbReference type="FunCoup" id="B3RRN5">
    <property type="interactions" value="370"/>
</dbReference>
<dbReference type="CTD" id="6751595"/>
<evidence type="ECO:0000256" key="3">
    <source>
        <dbReference type="ARBA" id="ARBA00023134"/>
    </source>
</evidence>
<dbReference type="RefSeq" id="XP_002110895.1">
    <property type="nucleotide sequence ID" value="XM_002110859.1"/>
</dbReference>
<proteinExistence type="inferred from homology"/>
<evidence type="ECO:0000313" key="5">
    <source>
        <dbReference type="EMBL" id="EDV26899.1"/>
    </source>
</evidence>
<dbReference type="GO" id="GO:0043124">
    <property type="term" value="P:negative regulation of canonical NF-kappaB signal transduction"/>
    <property type="evidence" value="ECO:0007669"/>
    <property type="project" value="InterPro"/>
</dbReference>
<feature type="transmembrane region" description="Helical" evidence="4">
    <location>
        <begin position="21"/>
        <end position="43"/>
    </location>
</feature>
<dbReference type="InterPro" id="IPR001806">
    <property type="entry name" value="Small_GTPase"/>
</dbReference>
<evidence type="ECO:0000313" key="6">
    <source>
        <dbReference type="Proteomes" id="UP000009022"/>
    </source>
</evidence>
<keyword evidence="4" id="KW-1133">Transmembrane helix</keyword>
<keyword evidence="6" id="KW-1185">Reference proteome</keyword>
<name>B3RRN5_TRIAD</name>
<dbReference type="Gene3D" id="3.40.50.300">
    <property type="entry name" value="P-loop containing nucleotide triphosphate hydrolases"/>
    <property type="match status" value="1"/>
</dbReference>